<dbReference type="SUPFAM" id="SSF56112">
    <property type="entry name" value="Protein kinase-like (PK-like)"/>
    <property type="match status" value="1"/>
</dbReference>
<dbReference type="CDD" id="cd05121">
    <property type="entry name" value="ABC1_ADCK3-like"/>
    <property type="match status" value="1"/>
</dbReference>
<feature type="domain" description="ABC1 atypical kinase-like" evidence="2">
    <location>
        <begin position="301"/>
        <end position="554"/>
    </location>
</feature>
<dbReference type="AlphaFoldDB" id="A0A7S1JAV4"/>
<reference evidence="3" key="1">
    <citation type="submission" date="2021-01" db="EMBL/GenBank/DDBJ databases">
        <authorList>
            <person name="Corre E."/>
            <person name="Pelletier E."/>
            <person name="Niang G."/>
            <person name="Scheremetjew M."/>
            <person name="Finn R."/>
            <person name="Kale V."/>
            <person name="Holt S."/>
            <person name="Cochrane G."/>
            <person name="Meng A."/>
            <person name="Brown T."/>
            <person name="Cohen L."/>
        </authorList>
    </citation>
    <scope>NUCLEOTIDE SEQUENCE</scope>
    <source>
        <strain evidence="3">NIES-381</strain>
    </source>
</reference>
<dbReference type="PANTHER" id="PTHR10566">
    <property type="entry name" value="CHAPERONE-ACTIVITY OF BC1 COMPLEX CABC1 -RELATED"/>
    <property type="match status" value="1"/>
</dbReference>
<name>A0A7S1JAV4_9EUGL</name>
<evidence type="ECO:0000259" key="2">
    <source>
        <dbReference type="Pfam" id="PF03109"/>
    </source>
</evidence>
<evidence type="ECO:0000256" key="1">
    <source>
        <dbReference type="ARBA" id="ARBA00009670"/>
    </source>
</evidence>
<sequence>MPLSILGKMTVGITLTVAAALAFVKSRKRTLAAGTTLLPLLAVSPAPAHALPTRQDVVDGATKVQDMLKMPPSDVAASFQSLNFDSVLQEVLTRVETVVNLPSGVDLPSSPLNMDSIFAALWGLGLDGMLESITSALRAEPEQLAIAAQELQNQIVGMLTISTPDTIPGFLQPAVDHPTVWAVSWAVTTTLFVSAITPEEKVYGDDSLPMRYDLEQISQYYSRRPFERASRTFTILSKFGRWAVGYYTDKVTGNETRNERMRAKQMVDIISDLGPAFIKIGQAVSMRPDLLSPGYLEALQQLQDRVPPFDDQLAADIVTRSFPPGTNLAKLFKYGRSAITKPVAAASIGQVYKVELAEGGTVALKVQRPGLLRQVSLDLYIVRQLLDLAAKAGKGNKQFSDSCISTIGVIDEWANRFIQELDYRQEALNQQRFDESMSRNSFLQNTLCVPKVYEEYTSQSTLMTEWVEGVRLSDVAYGSPEGRKTISQLLSAYLVQLLETGFMHADPHLGNFLRTPDGKLCVLDYGLMTDITEDQRYGILEYIAHLSAKDYDATLTDLIGLGFIPPEMDEDPQKRAIVAPLLGQVLGELQKGGGAGAINIEQVTAQIQQLGQEYPLLIPPYFGLIIRTFSSLEGAGLSSDSSYAIVDECFPYMAHRLLTDDSPRMRLVLKTWLYGNADQLMVERVEEVVEGFQRFAQNIPRPPPTPITVQGEVIETEKREELDPLTRDAVLLLLAPNGNYVQDLVVDELVRIIDSSSRNMLLMLWKRIYLQADGAMKDDSLFGRLRNANPVSPIVWSTVTRLAEQNVALLKLSPEDQHSVDVAERLLQLIEPAVQPPEGGLQSLITREQLQSTAQQVQLWSPLAVQVLPGVQRMTQRAALKLLAQLTLRLAEVMGNTPDVNSDTRNPQAASAQ</sequence>
<dbReference type="Pfam" id="PF03109">
    <property type="entry name" value="ABC1"/>
    <property type="match status" value="1"/>
</dbReference>
<protein>
    <recommendedName>
        <fullName evidence="2">ABC1 atypical kinase-like domain-containing protein</fullName>
    </recommendedName>
</protein>
<dbReference type="PANTHER" id="PTHR10566:SF118">
    <property type="entry name" value="PROTEIN KINASE DOMAIN-CONTAINING PROTEIN"/>
    <property type="match status" value="1"/>
</dbReference>
<dbReference type="InterPro" id="IPR050154">
    <property type="entry name" value="UbiB_kinase"/>
</dbReference>
<proteinExistence type="inferred from homology"/>
<dbReference type="EMBL" id="HBGA01132974">
    <property type="protein sequence ID" value="CAD9038074.1"/>
    <property type="molecule type" value="Transcribed_RNA"/>
</dbReference>
<dbReference type="InterPro" id="IPR004147">
    <property type="entry name" value="ABC1_dom"/>
</dbReference>
<organism evidence="3">
    <name type="scientific">Eutreptiella gymnastica</name>
    <dbReference type="NCBI Taxonomy" id="73025"/>
    <lineage>
        <taxon>Eukaryota</taxon>
        <taxon>Discoba</taxon>
        <taxon>Euglenozoa</taxon>
        <taxon>Euglenida</taxon>
        <taxon>Spirocuta</taxon>
        <taxon>Euglenophyceae</taxon>
        <taxon>Eutreptiales</taxon>
        <taxon>Eutreptiaceae</taxon>
        <taxon>Eutreptiella</taxon>
    </lineage>
</organism>
<comment type="similarity">
    <text evidence="1">Belongs to the protein kinase superfamily. ADCK protein kinase family.</text>
</comment>
<evidence type="ECO:0000313" key="3">
    <source>
        <dbReference type="EMBL" id="CAD9038074.1"/>
    </source>
</evidence>
<gene>
    <name evidence="3" type="ORF">EGYM00392_LOCUS49234</name>
</gene>
<accession>A0A7S1JAV4</accession>
<dbReference type="InterPro" id="IPR011009">
    <property type="entry name" value="Kinase-like_dom_sf"/>
</dbReference>